<dbReference type="Gene3D" id="1.10.720.30">
    <property type="entry name" value="SAP domain"/>
    <property type="match status" value="1"/>
</dbReference>
<dbReference type="Proteomes" id="UP000193986">
    <property type="component" value="Unassembled WGS sequence"/>
</dbReference>
<dbReference type="InterPro" id="IPR036361">
    <property type="entry name" value="SAP_dom_sf"/>
</dbReference>
<gene>
    <name evidence="3" type="ORF">BCR39DRAFT_167824</name>
</gene>
<dbReference type="CDD" id="cd12432">
    <property type="entry name" value="RRM_ACINU"/>
    <property type="match status" value="1"/>
</dbReference>
<dbReference type="PROSITE" id="PS50800">
    <property type="entry name" value="SAP"/>
    <property type="match status" value="1"/>
</dbReference>
<evidence type="ECO:0000313" key="4">
    <source>
        <dbReference type="Proteomes" id="UP000193986"/>
    </source>
</evidence>
<feature type="compositionally biased region" description="Basic and acidic residues" evidence="1">
    <location>
        <begin position="102"/>
        <end position="132"/>
    </location>
</feature>
<dbReference type="SUPFAM" id="SSF68906">
    <property type="entry name" value="SAP domain"/>
    <property type="match status" value="1"/>
</dbReference>
<dbReference type="Pfam" id="PF02037">
    <property type="entry name" value="SAP"/>
    <property type="match status" value="1"/>
</dbReference>
<evidence type="ECO:0000256" key="1">
    <source>
        <dbReference type="SAM" id="MobiDB-lite"/>
    </source>
</evidence>
<dbReference type="InterPro" id="IPR003034">
    <property type="entry name" value="SAP_dom"/>
</dbReference>
<feature type="domain" description="SAP" evidence="2">
    <location>
        <begin position="10"/>
        <end position="44"/>
    </location>
</feature>
<dbReference type="InterPro" id="IPR034257">
    <property type="entry name" value="Acinus_RRM"/>
</dbReference>
<feature type="region of interest" description="Disordered" evidence="1">
    <location>
        <begin position="393"/>
        <end position="588"/>
    </location>
</feature>
<dbReference type="SMART" id="SM00513">
    <property type="entry name" value="SAP"/>
    <property type="match status" value="1"/>
</dbReference>
<organism evidence="3 4">
    <name type="scientific">Naematelia encephala</name>
    <dbReference type="NCBI Taxonomy" id="71784"/>
    <lineage>
        <taxon>Eukaryota</taxon>
        <taxon>Fungi</taxon>
        <taxon>Dikarya</taxon>
        <taxon>Basidiomycota</taxon>
        <taxon>Agaricomycotina</taxon>
        <taxon>Tremellomycetes</taxon>
        <taxon>Tremellales</taxon>
        <taxon>Naemateliaceae</taxon>
        <taxon>Naematelia</taxon>
    </lineage>
</organism>
<feature type="compositionally biased region" description="Low complexity" evidence="1">
    <location>
        <begin position="193"/>
        <end position="203"/>
    </location>
</feature>
<dbReference type="PANTHER" id="PTHR47031:SF3">
    <property type="entry name" value="SAP DOMAIN-CONTAINING PROTEIN"/>
    <property type="match status" value="1"/>
</dbReference>
<feature type="compositionally biased region" description="Gly residues" evidence="1">
    <location>
        <begin position="530"/>
        <end position="555"/>
    </location>
</feature>
<evidence type="ECO:0000313" key="3">
    <source>
        <dbReference type="EMBL" id="ORY29681.1"/>
    </source>
</evidence>
<dbReference type="EMBL" id="MCFC01000024">
    <property type="protein sequence ID" value="ORY29681.1"/>
    <property type="molecule type" value="Genomic_DNA"/>
</dbReference>
<feature type="region of interest" description="Disordered" evidence="1">
    <location>
        <begin position="47"/>
        <end position="75"/>
    </location>
</feature>
<feature type="region of interest" description="Disordered" evidence="1">
    <location>
        <begin position="88"/>
        <end position="245"/>
    </location>
</feature>
<dbReference type="STRING" id="71784.A0A1Y2B4D4"/>
<dbReference type="PANTHER" id="PTHR47031">
    <property type="entry name" value="SAP DNA-BINDING DOMAIN-CONTAINING PROTEIN"/>
    <property type="match status" value="1"/>
</dbReference>
<dbReference type="OrthoDB" id="5348404at2759"/>
<accession>A0A1Y2B4D4</accession>
<reference evidence="3 4" key="1">
    <citation type="submission" date="2016-07" db="EMBL/GenBank/DDBJ databases">
        <title>Pervasive Adenine N6-methylation of Active Genes in Fungi.</title>
        <authorList>
            <consortium name="DOE Joint Genome Institute"/>
            <person name="Mondo S.J."/>
            <person name="Dannebaum R.O."/>
            <person name="Kuo R.C."/>
            <person name="Labutti K."/>
            <person name="Haridas S."/>
            <person name="Kuo A."/>
            <person name="Salamov A."/>
            <person name="Ahrendt S.R."/>
            <person name="Lipzen A."/>
            <person name="Sullivan W."/>
            <person name="Andreopoulos W.B."/>
            <person name="Clum A."/>
            <person name="Lindquist E."/>
            <person name="Daum C."/>
            <person name="Ramamoorthy G.K."/>
            <person name="Gryganskyi A."/>
            <person name="Culley D."/>
            <person name="Magnuson J.K."/>
            <person name="James T.Y."/>
            <person name="O'Malley M.A."/>
            <person name="Stajich J.E."/>
            <person name="Spatafora J.W."/>
            <person name="Visel A."/>
            <person name="Grigoriev I.V."/>
        </authorList>
    </citation>
    <scope>NUCLEOTIDE SEQUENCE [LARGE SCALE GENOMIC DNA]</scope>
    <source>
        <strain evidence="3 4">68-887.2</strain>
    </source>
</reference>
<proteinExistence type="predicted"/>
<sequence>MTQEFPVVEVKSLKVAELKDELEKRGLETKGLKKDLADRLQKAQDLQLSGGTELAPLTDETAELAVPPKSFSTTDNDAVIHVPEFVPIPTSAPKDIVDEIQEVPKEKEKEEEPKEKEDEKQETEFSDQDRGVGHAMVEGAEEAAVELDDRADADVTAEAISTQPAALDGEVAEAVAKEEVKATLPPTPPSARSISPIPVSVAPSRKRSLSSEPEPEPESNNTTRDQGEPSKRSKPNPSNTITSALPLPESLSHLIHPPTKTLYITQLRRPLLIPALHEYLFPDHVPTSSAETYLLPPHAPFSSASHPGLWLSGVKDHAYAVFDTVSDAIDTAERIEGKVWPEDSGAKLHVEFVPEDKVLGLLEREELAWAQGRQKLVLKITRNEEDEEFRFELEGGGGLGARPLPGSRPPPGPINGSGGRQPSGPGLAVTNRSAPPPNAPSGPSAGVGVGVGPVNIRGRAPIPPPHPRTGDSYRPSQAQSDPRGGGDSYRPSLSSTTDRPPHAVNAQRAALIAGNGNGMRGAAPRRGYENGNGFGGGAAGFGGGRGAGGGYGRGPDQGWAARSGGDVGLKRTKVGPSLTWRQGPGARA</sequence>
<evidence type="ECO:0000259" key="2">
    <source>
        <dbReference type="PROSITE" id="PS50800"/>
    </source>
</evidence>
<dbReference type="AlphaFoldDB" id="A0A1Y2B4D4"/>
<dbReference type="InParanoid" id="A0A1Y2B4D4"/>
<protein>
    <recommendedName>
        <fullName evidence="2">SAP domain-containing protein</fullName>
    </recommendedName>
</protein>
<name>A0A1Y2B4D4_9TREE</name>
<comment type="caution">
    <text evidence="3">The sequence shown here is derived from an EMBL/GenBank/DDBJ whole genome shotgun (WGS) entry which is preliminary data.</text>
</comment>
<keyword evidence="4" id="KW-1185">Reference proteome</keyword>